<reference evidence="1 2" key="1">
    <citation type="journal article" date="2019" name="Sci. Rep.">
        <title>Orb-weaving spider Araneus ventricosus genome elucidates the spidroin gene catalogue.</title>
        <authorList>
            <person name="Kono N."/>
            <person name="Nakamura H."/>
            <person name="Ohtoshi R."/>
            <person name="Moran D.A.P."/>
            <person name="Shinohara A."/>
            <person name="Yoshida Y."/>
            <person name="Fujiwara M."/>
            <person name="Mori M."/>
            <person name="Tomita M."/>
            <person name="Arakawa K."/>
        </authorList>
    </citation>
    <scope>NUCLEOTIDE SEQUENCE [LARGE SCALE GENOMIC DNA]</scope>
</reference>
<gene>
    <name evidence="1" type="ORF">AVEN_112849_1</name>
</gene>
<accession>A0A4Y2NR30</accession>
<comment type="caution">
    <text evidence="1">The sequence shown here is derived from an EMBL/GenBank/DDBJ whole genome shotgun (WGS) entry which is preliminary data.</text>
</comment>
<name>A0A4Y2NR30_ARAVE</name>
<organism evidence="1 2">
    <name type="scientific">Araneus ventricosus</name>
    <name type="common">Orbweaver spider</name>
    <name type="synonym">Epeira ventricosa</name>
    <dbReference type="NCBI Taxonomy" id="182803"/>
    <lineage>
        <taxon>Eukaryota</taxon>
        <taxon>Metazoa</taxon>
        <taxon>Ecdysozoa</taxon>
        <taxon>Arthropoda</taxon>
        <taxon>Chelicerata</taxon>
        <taxon>Arachnida</taxon>
        <taxon>Araneae</taxon>
        <taxon>Araneomorphae</taxon>
        <taxon>Entelegynae</taxon>
        <taxon>Araneoidea</taxon>
        <taxon>Araneidae</taxon>
        <taxon>Araneus</taxon>
    </lineage>
</organism>
<evidence type="ECO:0000313" key="1">
    <source>
        <dbReference type="EMBL" id="GBN42048.1"/>
    </source>
</evidence>
<dbReference type="AlphaFoldDB" id="A0A4Y2NR30"/>
<evidence type="ECO:0000313" key="2">
    <source>
        <dbReference type="Proteomes" id="UP000499080"/>
    </source>
</evidence>
<protein>
    <submittedName>
        <fullName evidence="1">Uncharacterized protein</fullName>
    </submittedName>
</protein>
<dbReference type="Proteomes" id="UP000499080">
    <property type="component" value="Unassembled WGS sequence"/>
</dbReference>
<proteinExistence type="predicted"/>
<keyword evidence="2" id="KW-1185">Reference proteome</keyword>
<dbReference type="EMBL" id="BGPR01009752">
    <property type="protein sequence ID" value="GBN42048.1"/>
    <property type="molecule type" value="Genomic_DNA"/>
</dbReference>
<sequence>MVNGGVMSGAIQRPAGKGIHAKEISAVECMHTGMKAISGKLQLDLGSSLFEITSSLFISS</sequence>
<feature type="non-terminal residue" evidence="1">
    <location>
        <position position="60"/>
    </location>
</feature>